<evidence type="ECO:0000313" key="3">
    <source>
        <dbReference type="EMBL" id="BAT60985.1"/>
    </source>
</evidence>
<feature type="signal peptide" evidence="1">
    <location>
        <begin position="1"/>
        <end position="24"/>
    </location>
</feature>
<dbReference type="InterPro" id="IPR025582">
    <property type="entry name" value="YARHG_dom"/>
</dbReference>
<keyword evidence="1" id="KW-0732">Signal</keyword>
<sequence length="91" mass="10417">MTRLLLCALAASSLISLLAPPARAQDPCDDLWLERNSIYKRAGYCFKTARAIRQFGNAGCQYDDERDLPMSQRDRNRVAYIVQQERAYGCR</sequence>
<evidence type="ECO:0000259" key="2">
    <source>
        <dbReference type="SMART" id="SM01324"/>
    </source>
</evidence>
<dbReference type="RefSeq" id="WP_096357658.1">
    <property type="nucleotide sequence ID" value="NZ_AP014946.1"/>
</dbReference>
<dbReference type="SMART" id="SM01324">
    <property type="entry name" value="YARHG"/>
    <property type="match status" value="1"/>
</dbReference>
<organism evidence="3 4">
    <name type="scientific">Variibacter gotjawalensis</name>
    <dbReference type="NCBI Taxonomy" id="1333996"/>
    <lineage>
        <taxon>Bacteria</taxon>
        <taxon>Pseudomonadati</taxon>
        <taxon>Pseudomonadota</taxon>
        <taxon>Alphaproteobacteria</taxon>
        <taxon>Hyphomicrobiales</taxon>
        <taxon>Nitrobacteraceae</taxon>
        <taxon>Variibacter</taxon>
    </lineage>
</organism>
<feature type="chain" id="PRO_5006615995" description="YARHG domain-containing protein" evidence="1">
    <location>
        <begin position="25"/>
        <end position="91"/>
    </location>
</feature>
<keyword evidence="4" id="KW-1185">Reference proteome</keyword>
<dbReference type="EMBL" id="AP014946">
    <property type="protein sequence ID" value="BAT60985.1"/>
    <property type="molecule type" value="Genomic_DNA"/>
</dbReference>
<dbReference type="Proteomes" id="UP000236884">
    <property type="component" value="Chromosome"/>
</dbReference>
<evidence type="ECO:0000256" key="1">
    <source>
        <dbReference type="SAM" id="SignalP"/>
    </source>
</evidence>
<gene>
    <name evidence="3" type="ORF">GJW-30_1_03535</name>
</gene>
<proteinExistence type="predicted"/>
<feature type="domain" description="YARHG" evidence="2">
    <location>
        <begin position="6"/>
        <end position="86"/>
    </location>
</feature>
<accession>A0A0S3PYH2</accession>
<reference evidence="3 4" key="1">
    <citation type="submission" date="2015-08" db="EMBL/GenBank/DDBJ databases">
        <title>Investigation of the bacterial diversity of lava forest soil.</title>
        <authorList>
            <person name="Lee J.S."/>
        </authorList>
    </citation>
    <scope>NUCLEOTIDE SEQUENCE [LARGE SCALE GENOMIC DNA]</scope>
    <source>
        <strain evidence="3 4">GJW-30</strain>
    </source>
</reference>
<evidence type="ECO:0000313" key="4">
    <source>
        <dbReference type="Proteomes" id="UP000236884"/>
    </source>
</evidence>
<dbReference type="OrthoDB" id="7666530at2"/>
<dbReference type="KEGG" id="vgo:GJW-30_1_03535"/>
<name>A0A0S3PYH2_9BRAD</name>
<dbReference type="AlphaFoldDB" id="A0A0S3PYH2"/>
<protein>
    <recommendedName>
        <fullName evidence="2">YARHG domain-containing protein</fullName>
    </recommendedName>
</protein>
<dbReference type="Pfam" id="PF13308">
    <property type="entry name" value="YARHG"/>
    <property type="match status" value="1"/>
</dbReference>